<reference evidence="2" key="1">
    <citation type="submission" date="2023-07" db="EMBL/GenBank/DDBJ databases">
        <title>The genome sequence of Rhodocytophaga aerolata KACC 12507.</title>
        <authorList>
            <person name="Zhang X."/>
        </authorList>
    </citation>
    <scope>NUCLEOTIDE SEQUENCE</scope>
    <source>
        <strain evidence="2">KACC 12507</strain>
    </source>
</reference>
<dbReference type="RefSeq" id="WP_302042220.1">
    <property type="nucleotide sequence ID" value="NZ_JAUKPO010000058.1"/>
</dbReference>
<dbReference type="InterPro" id="IPR014807">
    <property type="entry name" value="Coa1"/>
</dbReference>
<name>A0ABT8RKK2_9BACT</name>
<evidence type="ECO:0000313" key="2">
    <source>
        <dbReference type="EMBL" id="MDO1451422.1"/>
    </source>
</evidence>
<sequence length="115" mass="12934">MIKPEKQVTVELIKRGAITFVIIGLLIVFFIFHKLNNSDVSKVAKEYILTSEEIKARIGEVKEFGWASIGSIEESQQEGQAQLNFAITGANKKADIQIYLSKDASGWKVDKYKLE</sequence>
<evidence type="ECO:0000256" key="1">
    <source>
        <dbReference type="SAM" id="Phobius"/>
    </source>
</evidence>
<dbReference type="Pfam" id="PF08695">
    <property type="entry name" value="Coa1"/>
    <property type="match status" value="1"/>
</dbReference>
<keyword evidence="1" id="KW-0812">Transmembrane</keyword>
<dbReference type="EMBL" id="JAUKPO010000058">
    <property type="protein sequence ID" value="MDO1451422.1"/>
    <property type="molecule type" value="Genomic_DNA"/>
</dbReference>
<accession>A0ABT8RKK2</accession>
<proteinExistence type="predicted"/>
<organism evidence="2 3">
    <name type="scientific">Rhodocytophaga aerolata</name>
    <dbReference type="NCBI Taxonomy" id="455078"/>
    <lineage>
        <taxon>Bacteria</taxon>
        <taxon>Pseudomonadati</taxon>
        <taxon>Bacteroidota</taxon>
        <taxon>Cytophagia</taxon>
        <taxon>Cytophagales</taxon>
        <taxon>Rhodocytophagaceae</taxon>
        <taxon>Rhodocytophaga</taxon>
    </lineage>
</organism>
<keyword evidence="3" id="KW-1185">Reference proteome</keyword>
<protein>
    <submittedName>
        <fullName evidence="2">Cytochrome c oxidase assembly factor Coa1 family protein</fullName>
    </submittedName>
</protein>
<feature type="transmembrane region" description="Helical" evidence="1">
    <location>
        <begin position="12"/>
        <end position="32"/>
    </location>
</feature>
<comment type="caution">
    <text evidence="2">The sequence shown here is derived from an EMBL/GenBank/DDBJ whole genome shotgun (WGS) entry which is preliminary data.</text>
</comment>
<keyword evidence="1" id="KW-0472">Membrane</keyword>
<keyword evidence="1" id="KW-1133">Transmembrane helix</keyword>
<evidence type="ECO:0000313" key="3">
    <source>
        <dbReference type="Proteomes" id="UP001168528"/>
    </source>
</evidence>
<dbReference type="Proteomes" id="UP001168528">
    <property type="component" value="Unassembled WGS sequence"/>
</dbReference>
<gene>
    <name evidence="2" type="ORF">Q0590_34425</name>
</gene>